<sequence length="228" mass="25688">MAISIYKAFGDLGENSTAHNLVLGLLVCWLPVLVAAAIVDRNQMGSHYVRTKLNIFLRKTVKIALIPNAFPGVREPNFFRGFAGQARVWWHSGAAHSILQTMEATLDMRRDWLARYPNTDEILAMRTHSGLLIFDKSQGWQIAAAIMIVFSCSIGALIVRYFTSALPLRRVHDLRSQRILPARRNDRMGIHEPGTATDGSTVVLTLLRIHKLLLACVHYHAADFRYLQ</sequence>
<feature type="transmembrane region" description="Helical" evidence="1">
    <location>
        <begin position="140"/>
        <end position="162"/>
    </location>
</feature>
<keyword evidence="3" id="KW-1185">Reference proteome</keyword>
<evidence type="ECO:0000313" key="3">
    <source>
        <dbReference type="Proteomes" id="UP001412239"/>
    </source>
</evidence>
<accession>A0A292Q0C2</accession>
<keyword evidence="1" id="KW-0472">Membrane</keyword>
<dbReference type="Proteomes" id="UP001412239">
    <property type="component" value="Unassembled WGS sequence"/>
</dbReference>
<evidence type="ECO:0000313" key="2">
    <source>
        <dbReference type="EMBL" id="CUS13259.1"/>
    </source>
</evidence>
<keyword evidence="1" id="KW-1133">Transmembrane helix</keyword>
<reference evidence="2" key="1">
    <citation type="submission" date="2015-10" db="EMBL/GenBank/DDBJ databases">
        <authorList>
            <person name="Regsiter A."/>
            <person name="william w."/>
        </authorList>
    </citation>
    <scope>NUCLEOTIDE SEQUENCE</scope>
    <source>
        <strain evidence="2">Montdore</strain>
    </source>
</reference>
<gene>
    <name evidence="2" type="ORF">GSTUAT00002635001</name>
</gene>
<proteinExistence type="predicted"/>
<evidence type="ECO:0000256" key="1">
    <source>
        <dbReference type="SAM" id="Phobius"/>
    </source>
</evidence>
<dbReference type="AlphaFoldDB" id="A0A292Q0C2"/>
<keyword evidence="1" id="KW-0812">Transmembrane</keyword>
<feature type="transmembrane region" description="Helical" evidence="1">
    <location>
        <begin position="21"/>
        <end position="39"/>
    </location>
</feature>
<organism evidence="2 3">
    <name type="scientific">Tuber aestivum</name>
    <name type="common">summer truffle</name>
    <dbReference type="NCBI Taxonomy" id="59557"/>
    <lineage>
        <taxon>Eukaryota</taxon>
        <taxon>Fungi</taxon>
        <taxon>Dikarya</taxon>
        <taxon>Ascomycota</taxon>
        <taxon>Pezizomycotina</taxon>
        <taxon>Pezizomycetes</taxon>
        <taxon>Pezizales</taxon>
        <taxon>Tuberaceae</taxon>
        <taxon>Tuber</taxon>
    </lineage>
</organism>
<protein>
    <submittedName>
        <fullName evidence="2">Uncharacterized protein</fullName>
    </submittedName>
</protein>
<dbReference type="EMBL" id="LN890975">
    <property type="protein sequence ID" value="CUS13259.1"/>
    <property type="molecule type" value="Genomic_DNA"/>
</dbReference>
<name>A0A292Q0C2_9PEZI</name>